<name>J3LV50_ORYBR</name>
<sequence>MAATSSALPPVQPKGDTDFGFCFADLGANMTCPIGNVKMQRGNECMANALASCVEITNRVMMTLLGQPVSKEGPFIDIDDLISKYHQIRLTEGKIDRNGYTVDSLLSMIHVFQVDGVNELEKDDSGNHTVGASKLHKVHDWLWLDGNDFVALSSLLADGYPLICGFPVGPRFSYLEYGEIYCPPPNDRAAVDHCAVLVGAHREGRSNWFYFLNSHDTDFCQRTEYKGDGIDCGVGAIETGHFSLNPIQILRFNGRQDIF</sequence>
<evidence type="ECO:0008006" key="3">
    <source>
        <dbReference type="Google" id="ProtNLM"/>
    </source>
</evidence>
<dbReference type="OMA" id="GNECMAN"/>
<organism evidence="1">
    <name type="scientific">Oryza brachyantha</name>
    <name type="common">malo sina</name>
    <dbReference type="NCBI Taxonomy" id="4533"/>
    <lineage>
        <taxon>Eukaryota</taxon>
        <taxon>Viridiplantae</taxon>
        <taxon>Streptophyta</taxon>
        <taxon>Embryophyta</taxon>
        <taxon>Tracheophyta</taxon>
        <taxon>Spermatophyta</taxon>
        <taxon>Magnoliopsida</taxon>
        <taxon>Liliopsida</taxon>
        <taxon>Poales</taxon>
        <taxon>Poaceae</taxon>
        <taxon>BOP clade</taxon>
        <taxon>Oryzoideae</taxon>
        <taxon>Oryzeae</taxon>
        <taxon>Oryzinae</taxon>
        <taxon>Oryza</taxon>
    </lineage>
</organism>
<dbReference type="InterPro" id="IPR038765">
    <property type="entry name" value="Papain-like_cys_pep_sf"/>
</dbReference>
<keyword evidence="2" id="KW-1185">Reference proteome</keyword>
<dbReference type="Proteomes" id="UP000006038">
    <property type="component" value="Chromosome 4"/>
</dbReference>
<dbReference type="Gene3D" id="3.90.70.10">
    <property type="entry name" value="Cysteine proteinases"/>
    <property type="match status" value="1"/>
</dbReference>
<accession>J3LV50</accession>
<dbReference type="HOGENOM" id="CLU_1075090_0_0_1"/>
<reference evidence="1" key="2">
    <citation type="submission" date="2013-04" db="UniProtKB">
        <authorList>
            <consortium name="EnsemblPlants"/>
        </authorList>
    </citation>
    <scope>IDENTIFICATION</scope>
</reference>
<dbReference type="eggNOG" id="ENOG502R47H">
    <property type="taxonomic scope" value="Eukaryota"/>
</dbReference>
<dbReference type="SUPFAM" id="SSF54001">
    <property type="entry name" value="Cysteine proteinases"/>
    <property type="match status" value="1"/>
</dbReference>
<reference evidence="1" key="1">
    <citation type="journal article" date="2013" name="Nat. Commun.">
        <title>Whole-genome sequencing of Oryza brachyantha reveals mechanisms underlying Oryza genome evolution.</title>
        <authorList>
            <person name="Chen J."/>
            <person name="Huang Q."/>
            <person name="Gao D."/>
            <person name="Wang J."/>
            <person name="Lang Y."/>
            <person name="Liu T."/>
            <person name="Li B."/>
            <person name="Bai Z."/>
            <person name="Luis Goicoechea J."/>
            <person name="Liang C."/>
            <person name="Chen C."/>
            <person name="Zhang W."/>
            <person name="Sun S."/>
            <person name="Liao Y."/>
            <person name="Zhang X."/>
            <person name="Yang L."/>
            <person name="Song C."/>
            <person name="Wang M."/>
            <person name="Shi J."/>
            <person name="Liu G."/>
            <person name="Liu J."/>
            <person name="Zhou H."/>
            <person name="Zhou W."/>
            <person name="Yu Q."/>
            <person name="An N."/>
            <person name="Chen Y."/>
            <person name="Cai Q."/>
            <person name="Wang B."/>
            <person name="Liu B."/>
            <person name="Min J."/>
            <person name="Huang Y."/>
            <person name="Wu H."/>
            <person name="Li Z."/>
            <person name="Zhang Y."/>
            <person name="Yin Y."/>
            <person name="Song W."/>
            <person name="Jiang J."/>
            <person name="Jackson S.A."/>
            <person name="Wing R.A."/>
            <person name="Wang J."/>
            <person name="Chen M."/>
        </authorList>
    </citation>
    <scope>NUCLEOTIDE SEQUENCE [LARGE SCALE GENOMIC DNA]</scope>
    <source>
        <strain evidence="1">cv. IRGC 101232</strain>
    </source>
</reference>
<dbReference type="Gramene" id="OB04G10250.1">
    <property type="protein sequence ID" value="OB04G10250.1"/>
    <property type="gene ID" value="OB04G10250"/>
</dbReference>
<protein>
    <recommendedName>
        <fullName evidence="3">Peptidase C1A papain C-terminal domain-containing protein</fullName>
    </recommendedName>
</protein>
<dbReference type="EnsemblPlants" id="OB04G10250.1">
    <property type="protein sequence ID" value="OB04G10250.1"/>
    <property type="gene ID" value="OB04G10250"/>
</dbReference>
<dbReference type="AlphaFoldDB" id="J3LV50"/>
<proteinExistence type="predicted"/>
<evidence type="ECO:0000313" key="2">
    <source>
        <dbReference type="Proteomes" id="UP000006038"/>
    </source>
</evidence>
<evidence type="ECO:0000313" key="1">
    <source>
        <dbReference type="EnsemblPlants" id="OB04G10250.1"/>
    </source>
</evidence>